<dbReference type="Proteomes" id="UP001501585">
    <property type="component" value="Unassembled WGS sequence"/>
</dbReference>
<keyword evidence="1" id="KW-0812">Transmembrane</keyword>
<evidence type="ECO:0000256" key="1">
    <source>
        <dbReference type="SAM" id="Phobius"/>
    </source>
</evidence>
<sequence length="55" mass="5633">MDLVVTAAGLLELVLGISGLLFIGAKKPVPRWLLIAIAVAALVLVAAMGSGGYLW</sequence>
<keyword evidence="1" id="KW-0472">Membrane</keyword>
<gene>
    <name evidence="2" type="ORF">GCM10009799_24190</name>
</gene>
<feature type="transmembrane region" description="Helical" evidence="1">
    <location>
        <begin position="32"/>
        <end position="54"/>
    </location>
</feature>
<evidence type="ECO:0000313" key="3">
    <source>
        <dbReference type="Proteomes" id="UP001501585"/>
    </source>
</evidence>
<dbReference type="EMBL" id="BAAAPC010000009">
    <property type="protein sequence ID" value="GAA1996549.1"/>
    <property type="molecule type" value="Genomic_DNA"/>
</dbReference>
<comment type="caution">
    <text evidence="2">The sequence shown here is derived from an EMBL/GenBank/DDBJ whole genome shotgun (WGS) entry which is preliminary data.</text>
</comment>
<proteinExistence type="predicted"/>
<accession>A0ABN2T1B0</accession>
<keyword evidence="3" id="KW-1185">Reference proteome</keyword>
<protein>
    <submittedName>
        <fullName evidence="2">Uncharacterized protein</fullName>
    </submittedName>
</protein>
<name>A0ABN2T1B0_9ACTN</name>
<feature type="transmembrane region" description="Helical" evidence="1">
    <location>
        <begin position="6"/>
        <end position="25"/>
    </location>
</feature>
<evidence type="ECO:0000313" key="2">
    <source>
        <dbReference type="EMBL" id="GAA1996549.1"/>
    </source>
</evidence>
<dbReference type="RefSeq" id="WP_344105698.1">
    <property type="nucleotide sequence ID" value="NZ_BAAAPC010000009.1"/>
</dbReference>
<keyword evidence="1" id="KW-1133">Transmembrane helix</keyword>
<organism evidence="2 3">
    <name type="scientific">Nocardiopsis rhodophaea</name>
    <dbReference type="NCBI Taxonomy" id="280238"/>
    <lineage>
        <taxon>Bacteria</taxon>
        <taxon>Bacillati</taxon>
        <taxon>Actinomycetota</taxon>
        <taxon>Actinomycetes</taxon>
        <taxon>Streptosporangiales</taxon>
        <taxon>Nocardiopsidaceae</taxon>
        <taxon>Nocardiopsis</taxon>
    </lineage>
</organism>
<reference evidence="2 3" key="1">
    <citation type="journal article" date="2019" name="Int. J. Syst. Evol. Microbiol.">
        <title>The Global Catalogue of Microorganisms (GCM) 10K type strain sequencing project: providing services to taxonomists for standard genome sequencing and annotation.</title>
        <authorList>
            <consortium name="The Broad Institute Genomics Platform"/>
            <consortium name="The Broad Institute Genome Sequencing Center for Infectious Disease"/>
            <person name="Wu L."/>
            <person name="Ma J."/>
        </authorList>
    </citation>
    <scope>NUCLEOTIDE SEQUENCE [LARGE SCALE GENOMIC DNA]</scope>
    <source>
        <strain evidence="2 3">JCM 15313</strain>
    </source>
</reference>